<dbReference type="EMBL" id="CAWUHB010000008">
    <property type="protein sequence ID" value="CAK7214113.1"/>
    <property type="molecule type" value="Genomic_DNA"/>
</dbReference>
<evidence type="ECO:0000313" key="4">
    <source>
        <dbReference type="Proteomes" id="UP001642405"/>
    </source>
</evidence>
<evidence type="ECO:0008006" key="5">
    <source>
        <dbReference type="Google" id="ProtNLM"/>
    </source>
</evidence>
<sequence length="640" mass="70619">MPKTASAGPAATTTASWPAARRSLQQQQEQQEQQQQQQQQQHQQQQNAAALHMPEAASATSLGLDDDAYSSLQAPPSMINQVDQTSLPGGGIFRPLEPVPPQQQASPDHLLVSGRGWTAGSPQRPWEDSIAFLLDCYETFEAQPDFAPSSLPPPPPPPPPSFFIGDGSDLDGLPTNSTGMSAPLRQAASTAPAPALASSLSVLSMLALNHYVTFDDSNNNNNNNTHHQPPLSLASEDYVLVSYYKQNLMSFYSAKSSRSAKWNFYSFAIQVSEHQPDSRLRHGIVAWAAGHRVLRNQCSRGVVHLRHYSRARAAAAAVRTDLAREAREAREVRETRDARDAHDAHDANSGGTVVPAAATSGKLRLLLSTVLFLSYCDILSGDNDALVHELAGIRQLLAFDWPRFLEALGPLEARILVWLSYFDLRSSLWTRPRPAQQHQQQPHQPHQQQQQYTSLVHFFARNGGFAALRSLGSGRHYLTDCFGAALPQDELKDDLLQEPTKTLSDEMLPSGTDGMARNKLQGLGATAKCLAATIMLNRIVQPDVRTDAESQHTAHEIIRIARRLHASHYLCSPRNLIWPMPVFVAGIEVVDPVYQDWVLNYLSEVAGLWGTSTRKTGELLRRVIEQQEAQNRRAAGRRRG</sequence>
<feature type="region of interest" description="Disordered" evidence="2">
    <location>
        <begin position="144"/>
        <end position="181"/>
    </location>
</feature>
<feature type="region of interest" description="Disordered" evidence="2">
    <location>
        <begin position="1"/>
        <end position="60"/>
    </location>
</feature>
<feature type="compositionally biased region" description="Basic and acidic residues" evidence="2">
    <location>
        <begin position="329"/>
        <end position="346"/>
    </location>
</feature>
<proteinExistence type="predicted"/>
<feature type="compositionally biased region" description="Low complexity" evidence="2">
    <location>
        <begin position="1"/>
        <end position="46"/>
    </location>
</feature>
<dbReference type="InterPro" id="IPR021858">
    <property type="entry name" value="Fun_TF"/>
</dbReference>
<organism evidence="3 4">
    <name type="scientific">Sporothrix curviconia</name>
    <dbReference type="NCBI Taxonomy" id="1260050"/>
    <lineage>
        <taxon>Eukaryota</taxon>
        <taxon>Fungi</taxon>
        <taxon>Dikarya</taxon>
        <taxon>Ascomycota</taxon>
        <taxon>Pezizomycotina</taxon>
        <taxon>Sordariomycetes</taxon>
        <taxon>Sordariomycetidae</taxon>
        <taxon>Ophiostomatales</taxon>
        <taxon>Ophiostomataceae</taxon>
        <taxon>Sporothrix</taxon>
    </lineage>
</organism>
<gene>
    <name evidence="3" type="ORF">SCUCBS95973_002028</name>
</gene>
<feature type="compositionally biased region" description="Pro residues" evidence="2">
    <location>
        <begin position="150"/>
        <end position="161"/>
    </location>
</feature>
<keyword evidence="4" id="KW-1185">Reference proteome</keyword>
<comment type="caution">
    <text evidence="3">The sequence shown here is derived from an EMBL/GenBank/DDBJ whole genome shotgun (WGS) entry which is preliminary data.</text>
</comment>
<evidence type="ECO:0000256" key="1">
    <source>
        <dbReference type="ARBA" id="ARBA00023242"/>
    </source>
</evidence>
<keyword evidence="1" id="KW-0539">Nucleus</keyword>
<feature type="region of interest" description="Disordered" evidence="2">
    <location>
        <begin position="329"/>
        <end position="353"/>
    </location>
</feature>
<evidence type="ECO:0000313" key="3">
    <source>
        <dbReference type="EMBL" id="CAK7214113.1"/>
    </source>
</evidence>
<dbReference type="Pfam" id="PF11951">
    <property type="entry name" value="Fungal_trans_2"/>
    <property type="match status" value="1"/>
</dbReference>
<dbReference type="Proteomes" id="UP001642405">
    <property type="component" value="Unassembled WGS sequence"/>
</dbReference>
<accession>A0ABP0B3C0</accession>
<reference evidence="3 4" key="1">
    <citation type="submission" date="2024-01" db="EMBL/GenBank/DDBJ databases">
        <authorList>
            <person name="Allen C."/>
            <person name="Tagirdzhanova G."/>
        </authorList>
    </citation>
    <scope>NUCLEOTIDE SEQUENCE [LARGE SCALE GENOMIC DNA]</scope>
</reference>
<dbReference type="PANTHER" id="PTHR14312:SF1">
    <property type="entry name" value="BASIC-LEUCINE ZIPPER TRANSCRIPTION FACTOR A"/>
    <property type="match status" value="1"/>
</dbReference>
<evidence type="ECO:0000256" key="2">
    <source>
        <dbReference type="SAM" id="MobiDB-lite"/>
    </source>
</evidence>
<protein>
    <recommendedName>
        <fullName evidence="5">C6 zinc finger domain containing protein</fullName>
    </recommendedName>
</protein>
<dbReference type="PANTHER" id="PTHR14312">
    <property type="entry name" value="CREB/ATF BZIP TRANSCRIPTION FACTOR"/>
    <property type="match status" value="1"/>
</dbReference>
<name>A0ABP0B3C0_9PEZI</name>